<gene>
    <name evidence="3" type="ORF">HBE96_08445</name>
</gene>
<dbReference type="AlphaFoldDB" id="A0A7Y0EFU9"/>
<dbReference type="Pfam" id="PF21906">
    <property type="entry name" value="WHD_NrtR"/>
    <property type="match status" value="1"/>
</dbReference>
<sequence>MKDIQLKNKDGLTEKEFLERYTPGNYEKPSTTVDMLLFTVDDKKSYDTEKLPEKELKILLIKRGNHPYMECFAIPGGFVNIDETLNEAVYRELKEETNVENVYFEQLYTWGDDIKRDPRMRVISVSYIALVDKNNIKPQAGDDACDVEWFSIKREFISSSKNNGAKEDTYNLILKSDTKDSEIIYKITEKCTKNGIIVNKEPNYELLNQSKGKLAFDHVQIIDTALKRLKNKLEYTPIAFTLLPEYFTLSELQSVYEAILNKPLIKEDFLIKITPMIKETDCISKNSNHKSEKYYKFNDNWQHSFFK</sequence>
<dbReference type="InterPro" id="IPR011213">
    <property type="entry name" value="NMN_biosyn"/>
</dbReference>
<keyword evidence="1 3" id="KW-0378">Hydrolase</keyword>
<organism evidence="3 4">
    <name type="scientific">Clostridium muellerianum</name>
    <dbReference type="NCBI Taxonomy" id="2716538"/>
    <lineage>
        <taxon>Bacteria</taxon>
        <taxon>Bacillati</taxon>
        <taxon>Bacillota</taxon>
        <taxon>Clostridia</taxon>
        <taxon>Eubacteriales</taxon>
        <taxon>Clostridiaceae</taxon>
        <taxon>Clostridium</taxon>
    </lineage>
</organism>
<dbReference type="CDD" id="cd18873">
    <property type="entry name" value="NUDIX_NadM_like"/>
    <property type="match status" value="1"/>
</dbReference>
<evidence type="ECO:0000313" key="4">
    <source>
        <dbReference type="Proteomes" id="UP000537131"/>
    </source>
</evidence>
<dbReference type="InterPro" id="IPR036388">
    <property type="entry name" value="WH-like_DNA-bd_sf"/>
</dbReference>
<dbReference type="InterPro" id="IPR020084">
    <property type="entry name" value="NUDIX_hydrolase_CS"/>
</dbReference>
<evidence type="ECO:0000256" key="1">
    <source>
        <dbReference type="ARBA" id="ARBA00022801"/>
    </source>
</evidence>
<dbReference type="InterPro" id="IPR015797">
    <property type="entry name" value="NUDIX_hydrolase-like_dom_sf"/>
</dbReference>
<dbReference type="SUPFAM" id="SSF55811">
    <property type="entry name" value="Nudix"/>
    <property type="match status" value="1"/>
</dbReference>
<comment type="caution">
    <text evidence="3">The sequence shown here is derived from an EMBL/GenBank/DDBJ whole genome shotgun (WGS) entry which is preliminary data.</text>
</comment>
<proteinExistence type="predicted"/>
<dbReference type="Pfam" id="PF00293">
    <property type="entry name" value="NUDIX"/>
    <property type="match status" value="1"/>
</dbReference>
<evidence type="ECO:0000259" key="2">
    <source>
        <dbReference type="PROSITE" id="PS51462"/>
    </source>
</evidence>
<dbReference type="PROSITE" id="PS51462">
    <property type="entry name" value="NUDIX"/>
    <property type="match status" value="1"/>
</dbReference>
<dbReference type="Gene3D" id="1.10.10.10">
    <property type="entry name" value="Winged helix-like DNA-binding domain superfamily/Winged helix DNA-binding domain"/>
    <property type="match status" value="1"/>
</dbReference>
<evidence type="ECO:0000313" key="3">
    <source>
        <dbReference type="EMBL" id="NMM62724.1"/>
    </source>
</evidence>
<dbReference type="PANTHER" id="PTHR43736:SF4">
    <property type="entry name" value="SLR1690 PROTEIN"/>
    <property type="match status" value="1"/>
</dbReference>
<dbReference type="GO" id="GO:0016787">
    <property type="term" value="F:hydrolase activity"/>
    <property type="evidence" value="ECO:0007669"/>
    <property type="project" value="UniProtKB-KW"/>
</dbReference>
<dbReference type="EMBL" id="JABBNI010000014">
    <property type="protein sequence ID" value="NMM62724.1"/>
    <property type="molecule type" value="Genomic_DNA"/>
</dbReference>
<dbReference type="PANTHER" id="PTHR43736">
    <property type="entry name" value="ADP-RIBOSE PYROPHOSPHATASE"/>
    <property type="match status" value="1"/>
</dbReference>
<keyword evidence="4" id="KW-1185">Reference proteome</keyword>
<dbReference type="InterPro" id="IPR054105">
    <property type="entry name" value="WHD_NrtR"/>
</dbReference>
<dbReference type="InterPro" id="IPR000086">
    <property type="entry name" value="NUDIX_hydrolase_dom"/>
</dbReference>
<dbReference type="Proteomes" id="UP000537131">
    <property type="component" value="Unassembled WGS sequence"/>
</dbReference>
<dbReference type="Gene3D" id="3.90.79.10">
    <property type="entry name" value="Nucleoside Triphosphate Pyrophosphohydrolase"/>
    <property type="match status" value="1"/>
</dbReference>
<name>A0A7Y0EFU9_9CLOT</name>
<feature type="domain" description="Nudix hydrolase" evidence="2">
    <location>
        <begin position="28"/>
        <end position="174"/>
    </location>
</feature>
<dbReference type="SUPFAM" id="SSF46785">
    <property type="entry name" value="Winged helix' DNA-binding domain"/>
    <property type="match status" value="1"/>
</dbReference>
<dbReference type="PIRSF" id="PIRSF019423">
    <property type="entry name" value="NMN_biosyn"/>
    <property type="match status" value="1"/>
</dbReference>
<dbReference type="InterPro" id="IPR036390">
    <property type="entry name" value="WH_DNA-bd_sf"/>
</dbReference>
<reference evidence="3 4" key="1">
    <citation type="submission" date="2020-06" db="EMBL/GenBank/DDBJ databases">
        <title>Complete Genome Sequence of Clostridium muelleri sp. nov. P21T, an Acid-Alcohol Producing Acetogen Isolated from Old Hay.</title>
        <authorList>
            <person name="Duncan K.E."/>
            <person name="Tanner R.S."/>
        </authorList>
    </citation>
    <scope>NUCLEOTIDE SEQUENCE [LARGE SCALE GENOMIC DNA]</scope>
    <source>
        <strain evidence="3 4">P21</strain>
    </source>
</reference>
<protein>
    <submittedName>
        <fullName evidence="3">NUDIX hydrolase</fullName>
    </submittedName>
</protein>
<accession>A0A7Y0EFU9</accession>
<dbReference type="PROSITE" id="PS00893">
    <property type="entry name" value="NUDIX_BOX"/>
    <property type="match status" value="1"/>
</dbReference>
<dbReference type="RefSeq" id="WP_169297323.1">
    <property type="nucleotide sequence ID" value="NZ_JABBNI010000014.1"/>
</dbReference>